<dbReference type="EMBL" id="HAED01022585">
    <property type="protein sequence ID" value="SBR09344.1"/>
    <property type="molecule type" value="Transcribed_RNA"/>
</dbReference>
<sequence length="44" mass="5232">ARGLRNINKRKSIFFARVRKLTLFYYKKHTHNRRTKNSGLINGG</sequence>
<feature type="non-terminal residue" evidence="1">
    <location>
        <position position="44"/>
    </location>
</feature>
<gene>
    <name evidence="1" type="primary">BX547934.1</name>
</gene>
<dbReference type="AlphaFoldDB" id="A0A1A8JHE1"/>
<feature type="non-terminal residue" evidence="1">
    <location>
        <position position="1"/>
    </location>
</feature>
<reference evidence="1" key="1">
    <citation type="submission" date="2016-05" db="EMBL/GenBank/DDBJ databases">
        <authorList>
            <person name="Lavstsen T."/>
            <person name="Jespersen J.S."/>
        </authorList>
    </citation>
    <scope>NUCLEOTIDE SEQUENCE</scope>
    <source>
        <tissue evidence="1">Brain</tissue>
    </source>
</reference>
<accession>A0A1A8JHE1</accession>
<proteinExistence type="predicted"/>
<organism evidence="1">
    <name type="scientific">Nothobranchius kuhntae</name>
    <name type="common">Beira killifish</name>
    <dbReference type="NCBI Taxonomy" id="321403"/>
    <lineage>
        <taxon>Eukaryota</taxon>
        <taxon>Metazoa</taxon>
        <taxon>Chordata</taxon>
        <taxon>Craniata</taxon>
        <taxon>Vertebrata</taxon>
        <taxon>Euteleostomi</taxon>
        <taxon>Actinopterygii</taxon>
        <taxon>Neopterygii</taxon>
        <taxon>Teleostei</taxon>
        <taxon>Neoteleostei</taxon>
        <taxon>Acanthomorphata</taxon>
        <taxon>Ovalentaria</taxon>
        <taxon>Atherinomorphae</taxon>
        <taxon>Cyprinodontiformes</taxon>
        <taxon>Nothobranchiidae</taxon>
        <taxon>Nothobranchius</taxon>
    </lineage>
</organism>
<evidence type="ECO:0000313" key="1">
    <source>
        <dbReference type="EMBL" id="SBR09344.1"/>
    </source>
</evidence>
<protein>
    <submittedName>
        <fullName evidence="1">Uncharacterized protein</fullName>
    </submittedName>
</protein>
<name>A0A1A8JHE1_NOTKU</name>
<reference evidence="1" key="2">
    <citation type="submission" date="2016-06" db="EMBL/GenBank/DDBJ databases">
        <title>The genome of a short-lived fish provides insights into sex chromosome evolution and the genetic control of aging.</title>
        <authorList>
            <person name="Reichwald K."/>
            <person name="Felder M."/>
            <person name="Petzold A."/>
            <person name="Koch P."/>
            <person name="Groth M."/>
            <person name="Platzer M."/>
        </authorList>
    </citation>
    <scope>NUCLEOTIDE SEQUENCE</scope>
    <source>
        <tissue evidence="1">Brain</tissue>
    </source>
</reference>